<dbReference type="InterPro" id="IPR027267">
    <property type="entry name" value="AH/BAR_dom_sf"/>
</dbReference>
<feature type="domain" description="Protein kinase" evidence="4">
    <location>
        <begin position="313"/>
        <end position="596"/>
    </location>
</feature>
<evidence type="ECO:0000256" key="2">
    <source>
        <dbReference type="ARBA" id="ARBA00022833"/>
    </source>
</evidence>
<evidence type="ECO:0000313" key="6">
    <source>
        <dbReference type="Proteomes" id="UP000712281"/>
    </source>
</evidence>
<dbReference type="SUPFAM" id="SSF56112">
    <property type="entry name" value="Protein kinase-like (PK-like)"/>
    <property type="match status" value="1"/>
</dbReference>
<evidence type="ECO:0000256" key="1">
    <source>
        <dbReference type="ARBA" id="ARBA00022723"/>
    </source>
</evidence>
<sequence length="596" mass="66710">LVWSDVVTWVSEGLGEAYDGDIAFASALETFGGGHNDPISVAFGGPVMTKFTIALREIGTYKEVLRSQVEHILNDRLLQFANMDLHEVKEARKRFDKASLTYDQAREKFLSLRKGTKSDVAAALEQELHTSRSMFEKARFNLVTTLSNVEAKKRFEFLEAVSGTMDAHLRYFKQGYELLHQMEPYINQVLTYAQQSRERSNYEQAALDEKMQEYKRQVDRESRYGSNSANGSPNGDGIQAIGRSSHKMIDAVMQSAARGKVQTIRQVLYLYNLLALAFLVRCTVKYLKQTPILKGPVVFSPKITPKSLHAALANGIELLGSDPNGKYYKMVLDNGLVVAVKRLGSLEGNGGSPEAATKSVKRRLQKELELLAGLRDRNLMSLRAYVRESDEFSLVYDYMPNGSLDDVMNKVRAEELELGWEIRLRVAVGIVKGLQYLHFSCEQQILHYNLKPTNVMLDSEFEPRLADCGLAKIIPASQTAVSCYSAPESSQTNRYTDKSDVFSFGMILGVLLTGRDPTLPFSIEGASGGSLGQWLKHLQQTGEVREALDKSILGEEVEEDEMLMALRITIICLSDFPADRPSSDELVHMLTQLHSF</sequence>
<feature type="region of interest" description="Disordered" evidence="3">
    <location>
        <begin position="216"/>
        <end position="237"/>
    </location>
</feature>
<feature type="non-terminal residue" evidence="5">
    <location>
        <position position="1"/>
    </location>
</feature>
<proteinExistence type="predicted"/>
<keyword evidence="1" id="KW-0479">Metal-binding</keyword>
<dbReference type="GO" id="GO:0005737">
    <property type="term" value="C:cytoplasm"/>
    <property type="evidence" value="ECO:0007669"/>
    <property type="project" value="InterPro"/>
</dbReference>
<dbReference type="InterPro" id="IPR035670">
    <property type="entry name" value="AGD1/2/3/4_BAR_plant"/>
</dbReference>
<dbReference type="InterPro" id="IPR000719">
    <property type="entry name" value="Prot_kinase_dom"/>
</dbReference>
<dbReference type="Gene3D" id="3.30.200.20">
    <property type="entry name" value="Phosphorylase Kinase, domain 1"/>
    <property type="match status" value="1"/>
</dbReference>
<protein>
    <recommendedName>
        <fullName evidence="4">Protein kinase domain-containing protein</fullName>
    </recommendedName>
</protein>
<dbReference type="PROSITE" id="PS50011">
    <property type="entry name" value="PROTEIN_KINASE_DOM"/>
    <property type="match status" value="1"/>
</dbReference>
<dbReference type="AlphaFoldDB" id="A0A8S9FUR7"/>
<name>A0A8S9FUR7_BRACR</name>
<gene>
    <name evidence="5" type="ORF">F2Q68_00022835</name>
</gene>
<dbReference type="GO" id="GO:0046872">
    <property type="term" value="F:metal ion binding"/>
    <property type="evidence" value="ECO:0007669"/>
    <property type="project" value="UniProtKB-KW"/>
</dbReference>
<evidence type="ECO:0000256" key="3">
    <source>
        <dbReference type="SAM" id="MobiDB-lite"/>
    </source>
</evidence>
<dbReference type="Proteomes" id="UP000712281">
    <property type="component" value="Unassembled WGS sequence"/>
</dbReference>
<reference evidence="5" key="1">
    <citation type="submission" date="2019-12" db="EMBL/GenBank/DDBJ databases">
        <title>Genome sequencing and annotation of Brassica cretica.</title>
        <authorList>
            <person name="Studholme D.J."/>
            <person name="Sarris P.F."/>
        </authorList>
    </citation>
    <scope>NUCLEOTIDE SEQUENCE</scope>
    <source>
        <strain evidence="5">PFS-001/15</strain>
        <tissue evidence="5">Leaf</tissue>
    </source>
</reference>
<dbReference type="Pfam" id="PF16746">
    <property type="entry name" value="BAR_3"/>
    <property type="match status" value="1"/>
</dbReference>
<dbReference type="GO" id="GO:0004672">
    <property type="term" value="F:protein kinase activity"/>
    <property type="evidence" value="ECO:0007669"/>
    <property type="project" value="InterPro"/>
</dbReference>
<dbReference type="FunFam" id="1.10.510.10:FF:000583">
    <property type="entry name" value="Inactive leucine-rich repeat receptor-like protein kinase CORYNE"/>
    <property type="match status" value="1"/>
</dbReference>
<evidence type="ECO:0000259" key="4">
    <source>
        <dbReference type="PROSITE" id="PS50011"/>
    </source>
</evidence>
<dbReference type="EMBL" id="QGKW02002228">
    <property type="protein sequence ID" value="KAF2536186.1"/>
    <property type="molecule type" value="Genomic_DNA"/>
</dbReference>
<comment type="caution">
    <text evidence="5">The sequence shown here is derived from an EMBL/GenBank/DDBJ whole genome shotgun (WGS) entry which is preliminary data.</text>
</comment>
<dbReference type="FunFam" id="3.30.200.20:FF:000669">
    <property type="entry name" value="Inactive leucine-rich repeat receptor-like protein kinase CORYNE"/>
    <property type="match status" value="1"/>
</dbReference>
<dbReference type="Pfam" id="PF00069">
    <property type="entry name" value="Pkinase"/>
    <property type="match status" value="1"/>
</dbReference>
<feature type="compositionally biased region" description="Polar residues" evidence="3">
    <location>
        <begin position="224"/>
        <end position="233"/>
    </location>
</feature>
<dbReference type="InterPro" id="IPR004148">
    <property type="entry name" value="BAR_dom"/>
</dbReference>
<dbReference type="InterPro" id="IPR011009">
    <property type="entry name" value="Kinase-like_dom_sf"/>
</dbReference>
<organism evidence="5 6">
    <name type="scientific">Brassica cretica</name>
    <name type="common">Mustard</name>
    <dbReference type="NCBI Taxonomy" id="69181"/>
    <lineage>
        <taxon>Eukaryota</taxon>
        <taxon>Viridiplantae</taxon>
        <taxon>Streptophyta</taxon>
        <taxon>Embryophyta</taxon>
        <taxon>Tracheophyta</taxon>
        <taxon>Spermatophyta</taxon>
        <taxon>Magnoliopsida</taxon>
        <taxon>eudicotyledons</taxon>
        <taxon>Gunneridae</taxon>
        <taxon>Pentapetalae</taxon>
        <taxon>rosids</taxon>
        <taxon>malvids</taxon>
        <taxon>Brassicales</taxon>
        <taxon>Brassicaceae</taxon>
        <taxon>Brassiceae</taxon>
        <taxon>Brassica</taxon>
    </lineage>
</organism>
<dbReference type="GO" id="GO:0005524">
    <property type="term" value="F:ATP binding"/>
    <property type="evidence" value="ECO:0007669"/>
    <property type="project" value="InterPro"/>
</dbReference>
<dbReference type="Gene3D" id="1.10.510.10">
    <property type="entry name" value="Transferase(Phosphotransferase) domain 1"/>
    <property type="match status" value="1"/>
</dbReference>
<keyword evidence="2" id="KW-0862">Zinc</keyword>
<accession>A0A8S9FUR7</accession>
<dbReference type="SMART" id="SM00721">
    <property type="entry name" value="BAR"/>
    <property type="match status" value="1"/>
</dbReference>
<dbReference type="InterPro" id="IPR045258">
    <property type="entry name" value="ACAP1/2/3-like"/>
</dbReference>
<evidence type="ECO:0000313" key="5">
    <source>
        <dbReference type="EMBL" id="KAF2536186.1"/>
    </source>
</evidence>
<dbReference type="PANTHER" id="PTHR23180">
    <property type="entry name" value="CENTAURIN/ARF"/>
    <property type="match status" value="1"/>
</dbReference>
<dbReference type="CDD" id="cd14066">
    <property type="entry name" value="STKc_IRAK"/>
    <property type="match status" value="1"/>
</dbReference>
<dbReference type="Gene3D" id="1.20.1270.60">
    <property type="entry name" value="Arfaptin homology (AH) domain/BAR domain"/>
    <property type="match status" value="1"/>
</dbReference>
<dbReference type="CDD" id="cd07606">
    <property type="entry name" value="BAR_SFC_plant"/>
    <property type="match status" value="1"/>
</dbReference>
<dbReference type="SUPFAM" id="SSF103657">
    <property type="entry name" value="BAR/IMD domain-like"/>
    <property type="match status" value="1"/>
</dbReference>
<dbReference type="PANTHER" id="PTHR23180:SF160">
    <property type="entry name" value="ADP-RIBOSYLATION FACTOR GTPASE-ACTIVATING PROTEIN EFFECTOR PROTEIN 1"/>
    <property type="match status" value="1"/>
</dbReference>
<dbReference type="GO" id="GO:0005096">
    <property type="term" value="F:GTPase activator activity"/>
    <property type="evidence" value="ECO:0007669"/>
    <property type="project" value="InterPro"/>
</dbReference>